<dbReference type="Gene3D" id="1.10.357.10">
    <property type="entry name" value="Tetracycline Repressor, domain 2"/>
    <property type="match status" value="1"/>
</dbReference>
<dbReference type="RefSeq" id="WP_184754495.1">
    <property type="nucleotide sequence ID" value="NZ_BAABEK010000022.1"/>
</dbReference>
<evidence type="ECO:0000256" key="3">
    <source>
        <dbReference type="ARBA" id="ARBA00023125"/>
    </source>
</evidence>
<keyword evidence="8" id="KW-1185">Reference proteome</keyword>
<gene>
    <name evidence="7" type="ORF">FHR32_002591</name>
</gene>
<dbReference type="PANTHER" id="PTHR30055">
    <property type="entry name" value="HTH-TYPE TRANSCRIPTIONAL REGULATOR RUTR"/>
    <property type="match status" value="1"/>
</dbReference>
<name>A0A7W7RU79_9ACTN</name>
<protein>
    <submittedName>
        <fullName evidence="7">AcrR family transcriptional regulator</fullName>
    </submittedName>
</protein>
<keyword evidence="1" id="KW-0678">Repressor</keyword>
<organism evidence="7 8">
    <name type="scientific">Streptosporangium album</name>
    <dbReference type="NCBI Taxonomy" id="47479"/>
    <lineage>
        <taxon>Bacteria</taxon>
        <taxon>Bacillati</taxon>
        <taxon>Actinomycetota</taxon>
        <taxon>Actinomycetes</taxon>
        <taxon>Streptosporangiales</taxon>
        <taxon>Streptosporangiaceae</taxon>
        <taxon>Streptosporangium</taxon>
    </lineage>
</organism>
<evidence type="ECO:0000313" key="7">
    <source>
        <dbReference type="EMBL" id="MBB4938286.1"/>
    </source>
</evidence>
<evidence type="ECO:0000256" key="5">
    <source>
        <dbReference type="PROSITE-ProRule" id="PRU00335"/>
    </source>
</evidence>
<reference evidence="7 8" key="1">
    <citation type="submission" date="2020-08" db="EMBL/GenBank/DDBJ databases">
        <title>Sequencing the genomes of 1000 actinobacteria strains.</title>
        <authorList>
            <person name="Klenk H.-P."/>
        </authorList>
    </citation>
    <scope>NUCLEOTIDE SEQUENCE [LARGE SCALE GENOMIC DNA]</scope>
    <source>
        <strain evidence="7 8">DSM 43023</strain>
    </source>
</reference>
<keyword evidence="2" id="KW-0805">Transcription regulation</keyword>
<evidence type="ECO:0000313" key="8">
    <source>
        <dbReference type="Proteomes" id="UP000534286"/>
    </source>
</evidence>
<dbReference type="InterPro" id="IPR036271">
    <property type="entry name" value="Tet_transcr_reg_TetR-rel_C_sf"/>
</dbReference>
<dbReference type="SUPFAM" id="SSF48498">
    <property type="entry name" value="Tetracyclin repressor-like, C-terminal domain"/>
    <property type="match status" value="1"/>
</dbReference>
<dbReference type="EMBL" id="JACHJU010000001">
    <property type="protein sequence ID" value="MBB4938286.1"/>
    <property type="molecule type" value="Genomic_DNA"/>
</dbReference>
<dbReference type="InterPro" id="IPR039538">
    <property type="entry name" value="BetI_C"/>
</dbReference>
<evidence type="ECO:0000259" key="6">
    <source>
        <dbReference type="PROSITE" id="PS50977"/>
    </source>
</evidence>
<accession>A0A7W7RU79</accession>
<keyword evidence="3 5" id="KW-0238">DNA-binding</keyword>
<dbReference type="SUPFAM" id="SSF46689">
    <property type="entry name" value="Homeodomain-like"/>
    <property type="match status" value="1"/>
</dbReference>
<dbReference type="InterPro" id="IPR009057">
    <property type="entry name" value="Homeodomain-like_sf"/>
</dbReference>
<feature type="domain" description="HTH tetR-type" evidence="6">
    <location>
        <begin position="3"/>
        <end position="63"/>
    </location>
</feature>
<dbReference type="GO" id="GO:0000976">
    <property type="term" value="F:transcription cis-regulatory region binding"/>
    <property type="evidence" value="ECO:0007669"/>
    <property type="project" value="TreeGrafter"/>
</dbReference>
<sequence>MGPERRQALVLAAYDRIARHGFDGLRLRDVATDVGIDHSTIHHHFPTKQDLITAVVDHATGQFRSTTPREGTAADRLRAHLGALVKMIEERPELHAVLRELDVRATRDPSLRVVVAEREQGWRAALTEVFRQEDAWVAGLTPSAGAELVIATVKGASLRPETARLILHHLEELIIR</sequence>
<evidence type="ECO:0000256" key="4">
    <source>
        <dbReference type="ARBA" id="ARBA00023163"/>
    </source>
</evidence>
<dbReference type="InterPro" id="IPR001647">
    <property type="entry name" value="HTH_TetR"/>
</dbReference>
<proteinExistence type="predicted"/>
<comment type="caution">
    <text evidence="7">The sequence shown here is derived from an EMBL/GenBank/DDBJ whole genome shotgun (WGS) entry which is preliminary data.</text>
</comment>
<dbReference type="GO" id="GO:0003700">
    <property type="term" value="F:DNA-binding transcription factor activity"/>
    <property type="evidence" value="ECO:0007669"/>
    <property type="project" value="TreeGrafter"/>
</dbReference>
<keyword evidence="4" id="KW-0804">Transcription</keyword>
<dbReference type="PRINTS" id="PR00455">
    <property type="entry name" value="HTHTETR"/>
</dbReference>
<dbReference type="AlphaFoldDB" id="A0A7W7RU79"/>
<dbReference type="PANTHER" id="PTHR30055:SF226">
    <property type="entry name" value="HTH-TYPE TRANSCRIPTIONAL REGULATOR PKSA"/>
    <property type="match status" value="1"/>
</dbReference>
<dbReference type="Pfam" id="PF00440">
    <property type="entry name" value="TetR_N"/>
    <property type="match status" value="1"/>
</dbReference>
<dbReference type="Pfam" id="PF13977">
    <property type="entry name" value="TetR_C_6"/>
    <property type="match status" value="1"/>
</dbReference>
<dbReference type="Proteomes" id="UP000534286">
    <property type="component" value="Unassembled WGS sequence"/>
</dbReference>
<evidence type="ECO:0000256" key="2">
    <source>
        <dbReference type="ARBA" id="ARBA00023015"/>
    </source>
</evidence>
<dbReference type="InterPro" id="IPR050109">
    <property type="entry name" value="HTH-type_TetR-like_transc_reg"/>
</dbReference>
<dbReference type="PROSITE" id="PS50977">
    <property type="entry name" value="HTH_TETR_2"/>
    <property type="match status" value="1"/>
</dbReference>
<evidence type="ECO:0000256" key="1">
    <source>
        <dbReference type="ARBA" id="ARBA00022491"/>
    </source>
</evidence>
<feature type="DNA-binding region" description="H-T-H motif" evidence="5">
    <location>
        <begin position="26"/>
        <end position="45"/>
    </location>
</feature>